<accession>A0A502FAN0</accession>
<sequence length="126" mass="13397">MRPSIAVATLLTAALIAIPTAASAKGAMAASVGNTLIVDYGEEGKLTFKLKADGSFTMMPPTGAPISGHWLADDNYMCTITTKPVPKPGNADRCERILYPNKKVGETWKQVDSYGDPVTITIQRGQ</sequence>
<dbReference type="RefSeq" id="WP_140852719.1">
    <property type="nucleotide sequence ID" value="NZ_RCZC01000015.1"/>
</dbReference>
<keyword evidence="1" id="KW-0732">Signal</keyword>
<evidence type="ECO:0000256" key="1">
    <source>
        <dbReference type="SAM" id="SignalP"/>
    </source>
</evidence>
<comment type="caution">
    <text evidence="2">The sequence shown here is derived from an EMBL/GenBank/DDBJ whole genome shotgun (WGS) entry which is preliminary data.</text>
</comment>
<name>A0A502FAN0_9SPHN</name>
<keyword evidence="3" id="KW-1185">Reference proteome</keyword>
<gene>
    <name evidence="2" type="ORF">EAH76_23560</name>
</gene>
<organism evidence="2 3">
    <name type="scientific">Sphingomonas glacialis</name>
    <dbReference type="NCBI Taxonomy" id="658225"/>
    <lineage>
        <taxon>Bacteria</taxon>
        <taxon>Pseudomonadati</taxon>
        <taxon>Pseudomonadota</taxon>
        <taxon>Alphaproteobacteria</taxon>
        <taxon>Sphingomonadales</taxon>
        <taxon>Sphingomonadaceae</taxon>
        <taxon>Sphingomonas</taxon>
    </lineage>
</organism>
<dbReference type="OrthoDB" id="9978849at2"/>
<reference evidence="2 3" key="1">
    <citation type="journal article" date="2019" name="Environ. Microbiol.">
        <title>Species interactions and distinct microbial communities in high Arctic permafrost affected cryosols are associated with the CH4 and CO2 gas fluxes.</title>
        <authorList>
            <person name="Altshuler I."/>
            <person name="Hamel J."/>
            <person name="Turney S."/>
            <person name="Magnuson E."/>
            <person name="Levesque R."/>
            <person name="Greer C."/>
            <person name="Whyte L.G."/>
        </authorList>
    </citation>
    <scope>NUCLEOTIDE SEQUENCE [LARGE SCALE GENOMIC DNA]</scope>
    <source>
        <strain evidence="2 3">E6.1</strain>
    </source>
</reference>
<proteinExistence type="predicted"/>
<protein>
    <submittedName>
        <fullName evidence="2">Uncharacterized protein</fullName>
    </submittedName>
</protein>
<feature type="chain" id="PRO_5021413658" evidence="1">
    <location>
        <begin position="25"/>
        <end position="126"/>
    </location>
</feature>
<evidence type="ECO:0000313" key="3">
    <source>
        <dbReference type="Proteomes" id="UP000319931"/>
    </source>
</evidence>
<feature type="signal peptide" evidence="1">
    <location>
        <begin position="1"/>
        <end position="24"/>
    </location>
</feature>
<dbReference type="AlphaFoldDB" id="A0A502FAN0"/>
<evidence type="ECO:0000313" key="2">
    <source>
        <dbReference type="EMBL" id="TPG46393.1"/>
    </source>
</evidence>
<dbReference type="Proteomes" id="UP000319931">
    <property type="component" value="Unassembled WGS sequence"/>
</dbReference>
<dbReference type="EMBL" id="RCZC01000015">
    <property type="protein sequence ID" value="TPG46393.1"/>
    <property type="molecule type" value="Genomic_DNA"/>
</dbReference>